<dbReference type="GO" id="GO:0005886">
    <property type="term" value="C:plasma membrane"/>
    <property type="evidence" value="ECO:0007669"/>
    <property type="project" value="TreeGrafter"/>
</dbReference>
<dbReference type="CDD" id="cd00637">
    <property type="entry name" value="7tm_classA_rhodopsin-like"/>
    <property type="match status" value="1"/>
</dbReference>
<protein>
    <recommendedName>
        <fullName evidence="9">G-protein coupled receptors family 1 profile domain-containing protein</fullName>
    </recommendedName>
</protein>
<keyword evidence="3 8" id="KW-1133">Transmembrane helix</keyword>
<keyword evidence="7" id="KW-0807">Transducer</keyword>
<evidence type="ECO:0000256" key="8">
    <source>
        <dbReference type="SAM" id="Phobius"/>
    </source>
</evidence>
<sequence>MNNTVLNYQLDQISTYILPIIMAFTFISNIINIGVLCRRKLRLSPCNHYFLALSIATLIYTSVAHMNLFFSYCYGISLGASPFGCKFLSFSIYSSALFVSLMLACASIDRFIASSSSVHLRNLSKIQITRQLIVVISIATIIYISPFFIIYHWNYKNNECIQSSTTITIIYFSSRILLYYIIAPIVMIIFGLLTIYNIRNQIQRVSPVNLFNSNRRTEGQLARMLIIQDRCFDGLIKNFLLPTDNELERYNKDARKHVCIFASICFRQLIPFWFNLFESIVNYVIPILLIVIFSIGLLIRVIIQKRRLQNTNEWGRYKKLTIQLILISSF</sequence>
<feature type="transmembrane region" description="Helical" evidence="8">
    <location>
        <begin position="49"/>
        <end position="70"/>
    </location>
</feature>
<dbReference type="Pfam" id="PF00001">
    <property type="entry name" value="7tm_1"/>
    <property type="match status" value="1"/>
</dbReference>
<comment type="caution">
    <text evidence="10">The sequence shown here is derived from an EMBL/GenBank/DDBJ whole genome shotgun (WGS) entry which is preliminary data.</text>
</comment>
<keyword evidence="6" id="KW-0675">Receptor</keyword>
<evidence type="ECO:0000256" key="3">
    <source>
        <dbReference type="ARBA" id="ARBA00022989"/>
    </source>
</evidence>
<feature type="transmembrane region" description="Helical" evidence="8">
    <location>
        <begin position="132"/>
        <end position="153"/>
    </location>
</feature>
<dbReference type="EMBL" id="CAJOAY010001700">
    <property type="protein sequence ID" value="CAF3876045.1"/>
    <property type="molecule type" value="Genomic_DNA"/>
</dbReference>
<dbReference type="PANTHER" id="PTHR24243:SF208">
    <property type="entry name" value="PYROKININ-1 RECEPTOR"/>
    <property type="match status" value="1"/>
</dbReference>
<evidence type="ECO:0000256" key="6">
    <source>
        <dbReference type="ARBA" id="ARBA00023170"/>
    </source>
</evidence>
<dbReference type="Gene3D" id="1.20.1070.10">
    <property type="entry name" value="Rhodopsin 7-helix transmembrane proteins"/>
    <property type="match status" value="1"/>
</dbReference>
<dbReference type="AlphaFoldDB" id="A0A819G1W0"/>
<dbReference type="InterPro" id="IPR017452">
    <property type="entry name" value="GPCR_Rhodpsn_7TM"/>
</dbReference>
<evidence type="ECO:0000256" key="1">
    <source>
        <dbReference type="ARBA" id="ARBA00004141"/>
    </source>
</evidence>
<gene>
    <name evidence="10" type="ORF">OKA104_LOCUS22875</name>
</gene>
<evidence type="ECO:0000256" key="5">
    <source>
        <dbReference type="ARBA" id="ARBA00023136"/>
    </source>
</evidence>
<feature type="transmembrane region" description="Helical" evidence="8">
    <location>
        <begin position="177"/>
        <end position="196"/>
    </location>
</feature>
<accession>A0A819G1W0</accession>
<reference evidence="10" key="1">
    <citation type="submission" date="2021-02" db="EMBL/GenBank/DDBJ databases">
        <authorList>
            <person name="Nowell W R."/>
        </authorList>
    </citation>
    <scope>NUCLEOTIDE SEQUENCE</scope>
</reference>
<feature type="transmembrane region" description="Helical" evidence="8">
    <location>
        <begin position="258"/>
        <end position="277"/>
    </location>
</feature>
<feature type="domain" description="G-protein coupled receptors family 1 profile" evidence="9">
    <location>
        <begin position="28"/>
        <end position="227"/>
    </location>
</feature>
<dbReference type="InterPro" id="IPR000276">
    <property type="entry name" value="GPCR_Rhodpsn"/>
</dbReference>
<dbReference type="GO" id="GO:0004930">
    <property type="term" value="F:G protein-coupled receptor activity"/>
    <property type="evidence" value="ECO:0007669"/>
    <property type="project" value="UniProtKB-KW"/>
</dbReference>
<feature type="transmembrane region" description="Helical" evidence="8">
    <location>
        <begin position="16"/>
        <end position="37"/>
    </location>
</feature>
<feature type="transmembrane region" description="Helical" evidence="8">
    <location>
        <begin position="283"/>
        <end position="303"/>
    </location>
</feature>
<comment type="subcellular location">
    <subcellularLocation>
        <location evidence="1">Membrane</location>
        <topology evidence="1">Multi-pass membrane protein</topology>
    </subcellularLocation>
</comment>
<dbReference type="PROSITE" id="PS50262">
    <property type="entry name" value="G_PROTEIN_RECEP_F1_2"/>
    <property type="match status" value="1"/>
</dbReference>
<dbReference type="PANTHER" id="PTHR24243">
    <property type="entry name" value="G-PROTEIN COUPLED RECEPTOR"/>
    <property type="match status" value="1"/>
</dbReference>
<dbReference type="Proteomes" id="UP000663881">
    <property type="component" value="Unassembled WGS sequence"/>
</dbReference>
<evidence type="ECO:0000313" key="11">
    <source>
        <dbReference type="Proteomes" id="UP000663881"/>
    </source>
</evidence>
<keyword evidence="2 8" id="KW-0812">Transmembrane</keyword>
<proteinExistence type="predicted"/>
<evidence type="ECO:0000259" key="9">
    <source>
        <dbReference type="PROSITE" id="PS50262"/>
    </source>
</evidence>
<keyword evidence="5 8" id="KW-0472">Membrane</keyword>
<organism evidence="10 11">
    <name type="scientific">Adineta steineri</name>
    <dbReference type="NCBI Taxonomy" id="433720"/>
    <lineage>
        <taxon>Eukaryota</taxon>
        <taxon>Metazoa</taxon>
        <taxon>Spiralia</taxon>
        <taxon>Gnathifera</taxon>
        <taxon>Rotifera</taxon>
        <taxon>Eurotatoria</taxon>
        <taxon>Bdelloidea</taxon>
        <taxon>Adinetida</taxon>
        <taxon>Adinetidae</taxon>
        <taxon>Adineta</taxon>
    </lineage>
</organism>
<dbReference type="SUPFAM" id="SSF81321">
    <property type="entry name" value="Family A G protein-coupled receptor-like"/>
    <property type="match status" value="1"/>
</dbReference>
<name>A0A819G1W0_9BILA</name>
<evidence type="ECO:0000313" key="10">
    <source>
        <dbReference type="EMBL" id="CAF3876045.1"/>
    </source>
</evidence>
<keyword evidence="4" id="KW-0297">G-protein coupled receptor</keyword>
<feature type="transmembrane region" description="Helical" evidence="8">
    <location>
        <begin position="90"/>
        <end position="112"/>
    </location>
</feature>
<evidence type="ECO:0000256" key="2">
    <source>
        <dbReference type="ARBA" id="ARBA00022692"/>
    </source>
</evidence>
<evidence type="ECO:0000256" key="7">
    <source>
        <dbReference type="ARBA" id="ARBA00023224"/>
    </source>
</evidence>
<evidence type="ECO:0000256" key="4">
    <source>
        <dbReference type="ARBA" id="ARBA00023040"/>
    </source>
</evidence>